<evidence type="ECO:0000313" key="1">
    <source>
        <dbReference type="EMBL" id="XAT63548.1"/>
    </source>
</evidence>
<sequence length="155" mass="18154">MAILFGRSRGTGDVDILIEPISYGRFFELYGRAEKKDFYFMNSTNLDTIYEMLIKGLAVRVAKKDTVIPNIEIKFVKNEIDRYSLDNRLRVVLGDNHVFISPIELQIAYKLYLGSDKDIDDAVYLWEIFKNHINKNRLYYFMRKMDVEGSKYGIG</sequence>
<reference evidence="1 2" key="1">
    <citation type="submission" date="2021-11" db="EMBL/GenBank/DDBJ databases">
        <title>Whole genome of Geoglobus acetivorans.</title>
        <authorList>
            <person name="Liu D."/>
        </authorList>
    </citation>
    <scope>NUCLEOTIDE SEQUENCE [LARGE SCALE GENOMIC DNA]</scope>
    <source>
        <strain evidence="1 2">SBH6</strain>
    </source>
</reference>
<proteinExistence type="predicted"/>
<evidence type="ECO:0008006" key="3">
    <source>
        <dbReference type="Google" id="ProtNLM"/>
    </source>
</evidence>
<dbReference type="EMBL" id="CP087714">
    <property type="protein sequence ID" value="XAT63548.1"/>
    <property type="molecule type" value="Genomic_DNA"/>
</dbReference>
<name>A0ABZ3H1Y1_GEOAI</name>
<organism evidence="1 2">
    <name type="scientific">Geoglobus acetivorans</name>
    <dbReference type="NCBI Taxonomy" id="565033"/>
    <lineage>
        <taxon>Archaea</taxon>
        <taxon>Methanobacteriati</taxon>
        <taxon>Methanobacteriota</taxon>
        <taxon>Archaeoglobi</taxon>
        <taxon>Archaeoglobales</taxon>
        <taxon>Archaeoglobaceae</taxon>
        <taxon>Geoglobus</taxon>
    </lineage>
</organism>
<dbReference type="InterPro" id="IPR043519">
    <property type="entry name" value="NT_sf"/>
</dbReference>
<dbReference type="Proteomes" id="UP001492541">
    <property type="component" value="Chromosome"/>
</dbReference>
<dbReference type="RefSeq" id="WP_193807316.1">
    <property type="nucleotide sequence ID" value="NZ_CP087714.1"/>
</dbReference>
<protein>
    <recommendedName>
        <fullName evidence="3">Polymerase nucleotidyl transferase domain-containing protein</fullName>
    </recommendedName>
</protein>
<accession>A0ABZ3H1Y1</accession>
<gene>
    <name evidence="1" type="ORF">LPQ35_09860</name>
</gene>
<keyword evidence="2" id="KW-1185">Reference proteome</keyword>
<dbReference type="SUPFAM" id="SSF81301">
    <property type="entry name" value="Nucleotidyltransferase"/>
    <property type="match status" value="1"/>
</dbReference>
<dbReference type="GeneID" id="90450000"/>
<evidence type="ECO:0000313" key="2">
    <source>
        <dbReference type="Proteomes" id="UP001492541"/>
    </source>
</evidence>